<sequence length="97" mass="10623">MLTALRRPDMDKHLSMATSDVPATEGLVLIIADLKSMHKNALAKGLGHAANLYRGQILGMRTLALYVMHDGPAFDALNAAYDEMWKAQLEATEEGRV</sequence>
<dbReference type="EMBL" id="CP000563">
    <property type="protein sequence ID" value="ABN60791.1"/>
    <property type="molecule type" value="Genomic_DNA"/>
</dbReference>
<dbReference type="KEGG" id="sbl:Sbal_1273"/>
<organism evidence="1 2">
    <name type="scientific">Shewanella baltica (strain OS155 / ATCC BAA-1091)</name>
    <dbReference type="NCBI Taxonomy" id="325240"/>
    <lineage>
        <taxon>Bacteria</taxon>
        <taxon>Pseudomonadati</taxon>
        <taxon>Pseudomonadota</taxon>
        <taxon>Gammaproteobacteria</taxon>
        <taxon>Alteromonadales</taxon>
        <taxon>Shewanellaceae</taxon>
        <taxon>Shewanella</taxon>
    </lineage>
</organism>
<name>A3D228_SHEB5</name>
<dbReference type="Proteomes" id="UP000001557">
    <property type="component" value="Chromosome"/>
</dbReference>
<dbReference type="AlphaFoldDB" id="A3D228"/>
<keyword evidence="2" id="KW-1185">Reference proteome</keyword>
<gene>
    <name evidence="1" type="ordered locus">Sbal_1273</name>
</gene>
<reference evidence="1 2" key="1">
    <citation type="submission" date="2007-02" db="EMBL/GenBank/DDBJ databases">
        <title>Complete sequence of chromosome of Shewanella baltica OS155.</title>
        <authorList>
            <consortium name="US DOE Joint Genome Institute"/>
            <person name="Copeland A."/>
            <person name="Lucas S."/>
            <person name="Lapidus A."/>
            <person name="Barry K."/>
            <person name="Detter J.C."/>
            <person name="Glavina del Rio T."/>
            <person name="Hammon N."/>
            <person name="Israni S."/>
            <person name="Dalin E."/>
            <person name="Tice H."/>
            <person name="Pitluck S."/>
            <person name="Sims D.R."/>
            <person name="Brettin T."/>
            <person name="Bruce D."/>
            <person name="Han C."/>
            <person name="Tapia R."/>
            <person name="Brainard J."/>
            <person name="Schmutz J."/>
            <person name="Larimer F."/>
            <person name="Land M."/>
            <person name="Hauser L."/>
            <person name="Kyrpides N."/>
            <person name="Mikhailova N."/>
            <person name="Brettar I."/>
            <person name="Klappenbach J."/>
            <person name="Konstantinidis K."/>
            <person name="Rodrigues J."/>
            <person name="Tiedje J."/>
            <person name="Richardson P."/>
        </authorList>
    </citation>
    <scope>NUCLEOTIDE SEQUENCE [LARGE SCALE GENOMIC DNA]</scope>
    <source>
        <strain evidence="2">OS155 / ATCC BAA-1091</strain>
    </source>
</reference>
<protein>
    <submittedName>
        <fullName evidence="1">Uncharacterized protein</fullName>
    </submittedName>
</protein>
<dbReference type="STRING" id="325240.Sbal_1273"/>
<accession>A3D228</accession>
<evidence type="ECO:0000313" key="2">
    <source>
        <dbReference type="Proteomes" id="UP000001557"/>
    </source>
</evidence>
<dbReference type="HOGENOM" id="CLU_2467278_0_0_6"/>
<proteinExistence type="predicted"/>
<evidence type="ECO:0000313" key="1">
    <source>
        <dbReference type="EMBL" id="ABN60791.1"/>
    </source>
</evidence>